<dbReference type="PROSITE" id="PS51030">
    <property type="entry name" value="NUCLEAR_REC_DBD_2"/>
    <property type="match status" value="1"/>
</dbReference>
<dbReference type="GO" id="GO:0030154">
    <property type="term" value="P:cell differentiation"/>
    <property type="evidence" value="ECO:0007669"/>
    <property type="project" value="TreeGrafter"/>
</dbReference>
<evidence type="ECO:0000256" key="8">
    <source>
        <dbReference type="ARBA" id="ARBA00023242"/>
    </source>
</evidence>
<dbReference type="SUPFAM" id="SSF48508">
    <property type="entry name" value="Nuclear receptor ligand-binding domain"/>
    <property type="match status" value="1"/>
</dbReference>
<evidence type="ECO:0000256" key="7">
    <source>
        <dbReference type="ARBA" id="ARBA00023170"/>
    </source>
</evidence>
<feature type="domain" description="NR LBD" evidence="11">
    <location>
        <begin position="321"/>
        <end position="560"/>
    </location>
</feature>
<name>A0A0A7CK31_TIGJA</name>
<dbReference type="SMART" id="SM00399">
    <property type="entry name" value="ZnF_C4"/>
    <property type="match status" value="1"/>
</dbReference>
<keyword evidence="6" id="KW-0804">Transcription</keyword>
<dbReference type="GO" id="GO:0045944">
    <property type="term" value="P:positive regulation of transcription by RNA polymerase II"/>
    <property type="evidence" value="ECO:0007669"/>
    <property type="project" value="TreeGrafter"/>
</dbReference>
<dbReference type="GO" id="GO:0008270">
    <property type="term" value="F:zinc ion binding"/>
    <property type="evidence" value="ECO:0007669"/>
    <property type="project" value="UniProtKB-KW"/>
</dbReference>
<feature type="compositionally biased region" description="Polar residues" evidence="9">
    <location>
        <begin position="215"/>
        <end position="237"/>
    </location>
</feature>
<evidence type="ECO:0000256" key="3">
    <source>
        <dbReference type="ARBA" id="ARBA00022833"/>
    </source>
</evidence>
<dbReference type="AlphaFoldDB" id="A0A0A7CK31"/>
<feature type="region of interest" description="Disordered" evidence="9">
    <location>
        <begin position="135"/>
        <end position="202"/>
    </location>
</feature>
<keyword evidence="4" id="KW-0805">Transcription regulation</keyword>
<feature type="domain" description="Nuclear receptor" evidence="10">
    <location>
        <begin position="59"/>
        <end position="135"/>
    </location>
</feature>
<keyword evidence="3" id="KW-0862">Zinc</keyword>
<gene>
    <name evidence="12" type="primary">NR31</name>
</gene>
<evidence type="ECO:0000259" key="10">
    <source>
        <dbReference type="PROSITE" id="PS51030"/>
    </source>
</evidence>
<dbReference type="EMBL" id="KJ664201">
    <property type="protein sequence ID" value="AID52838.1"/>
    <property type="molecule type" value="mRNA"/>
</dbReference>
<evidence type="ECO:0000256" key="6">
    <source>
        <dbReference type="ARBA" id="ARBA00023163"/>
    </source>
</evidence>
<keyword evidence="5" id="KW-0238">DNA-binding</keyword>
<dbReference type="InterPro" id="IPR013088">
    <property type="entry name" value="Znf_NHR/GATA"/>
</dbReference>
<keyword evidence="1" id="KW-0479">Metal-binding</keyword>
<keyword evidence="7 12" id="KW-0675">Receptor</keyword>
<reference evidence="12" key="2">
    <citation type="submission" date="2014-03" db="EMBL/GenBank/DDBJ databases">
        <authorList>
            <person name="Lee J.-S."/>
            <person name="Hwang D.-S."/>
        </authorList>
    </citation>
    <scope>NUCLEOTIDE SEQUENCE</scope>
</reference>
<proteinExistence type="evidence at transcript level"/>
<sequence length="560" mass="62647">MMLADGQFGFWKSKSDLSHTGCSPGSALTSMMTSNTSVPEQAMGKSGKPKRKRPKFIRKVVCKVCGDVANDHIHYGAIACYSCRAFFRRGVNANAPYYCSQSKSCPITKHTRKHCQYCRFQKCMAIGMRASWVMTEEDKQEKKEKARLKRVSKVGKDSGSLSESGLVADYDEHGGPTVCSSPPYGSRNHFSPESHHAPHQSQVYCHEDQYHSSEDPQMSYCSGSRDSLHSPTPSSAFSEYPAASHTPPFDCSTGGQNALLGMDRCASGEGGESPINDAEGYQSSMEYVSPASPIEMKPDISFFVDTANIIRDQPILPFTSEETFLVENIINTEVATTQSIPVNPEVLMGMIEAAKNGTVIPYSALVEGYTTCMRRIIQFVSKLDFFQSFVLPDQRDLLLHNTDMIVNLRSARLLRPGINLQAQINHATGGPSLENTTTSMDLFQCPERLEYKQIFQSPWACDEKHEAQFASLMENLFHLEMDRTTTTLMAMIVLFSTSYAELKDSHRAVQNQEFFTQLLYRYLGSMIGRKNAIKLLPKYMHLISQLEEMSQIMIAKRLTI</sequence>
<dbReference type="GO" id="GO:0004879">
    <property type="term" value="F:nuclear receptor activity"/>
    <property type="evidence" value="ECO:0007669"/>
    <property type="project" value="TreeGrafter"/>
</dbReference>
<evidence type="ECO:0000313" key="12">
    <source>
        <dbReference type="EMBL" id="AID52838.1"/>
    </source>
</evidence>
<dbReference type="InterPro" id="IPR001628">
    <property type="entry name" value="Znf_hrmn_rcpt"/>
</dbReference>
<evidence type="ECO:0000256" key="4">
    <source>
        <dbReference type="ARBA" id="ARBA00023015"/>
    </source>
</evidence>
<evidence type="ECO:0000256" key="5">
    <source>
        <dbReference type="ARBA" id="ARBA00023125"/>
    </source>
</evidence>
<dbReference type="GO" id="GO:0000978">
    <property type="term" value="F:RNA polymerase II cis-regulatory region sequence-specific DNA binding"/>
    <property type="evidence" value="ECO:0007669"/>
    <property type="project" value="TreeGrafter"/>
</dbReference>
<feature type="region of interest" description="Disordered" evidence="9">
    <location>
        <begin position="31"/>
        <end position="52"/>
    </location>
</feature>
<keyword evidence="8" id="KW-0539">Nucleus</keyword>
<protein>
    <submittedName>
        <fullName evidence="12">Nuclear receptor</fullName>
    </submittedName>
</protein>
<dbReference type="PRINTS" id="PR00047">
    <property type="entry name" value="STROIDFINGER"/>
</dbReference>
<dbReference type="Gene3D" id="1.10.565.10">
    <property type="entry name" value="Retinoid X Receptor"/>
    <property type="match status" value="1"/>
</dbReference>
<dbReference type="PANTHER" id="PTHR24082">
    <property type="entry name" value="NUCLEAR HORMONE RECEPTOR"/>
    <property type="match status" value="1"/>
</dbReference>
<dbReference type="InterPro" id="IPR035500">
    <property type="entry name" value="NHR-like_dom_sf"/>
</dbReference>
<dbReference type="CDD" id="cd06916">
    <property type="entry name" value="NR_DBD_like"/>
    <property type="match status" value="1"/>
</dbReference>
<evidence type="ECO:0000256" key="9">
    <source>
        <dbReference type="SAM" id="MobiDB-lite"/>
    </source>
</evidence>
<dbReference type="GO" id="GO:0000122">
    <property type="term" value="P:negative regulation of transcription by RNA polymerase II"/>
    <property type="evidence" value="ECO:0007669"/>
    <property type="project" value="TreeGrafter"/>
</dbReference>
<dbReference type="InterPro" id="IPR050234">
    <property type="entry name" value="Nuclear_hormone_rcpt_NR1"/>
</dbReference>
<dbReference type="PROSITE" id="PS51843">
    <property type="entry name" value="NR_LBD"/>
    <property type="match status" value="1"/>
</dbReference>
<dbReference type="PROSITE" id="PS00031">
    <property type="entry name" value="NUCLEAR_REC_DBD_1"/>
    <property type="match status" value="1"/>
</dbReference>
<dbReference type="SUPFAM" id="SSF57716">
    <property type="entry name" value="Glucocorticoid receptor-like (DNA-binding domain)"/>
    <property type="match status" value="1"/>
</dbReference>
<keyword evidence="2" id="KW-0863">Zinc-finger</keyword>
<evidence type="ECO:0000259" key="11">
    <source>
        <dbReference type="PROSITE" id="PS51843"/>
    </source>
</evidence>
<organism evidence="12">
    <name type="scientific">Tigriopus japonicus</name>
    <name type="common">Copepod</name>
    <dbReference type="NCBI Taxonomy" id="158387"/>
    <lineage>
        <taxon>Eukaryota</taxon>
        <taxon>Metazoa</taxon>
        <taxon>Ecdysozoa</taxon>
        <taxon>Arthropoda</taxon>
        <taxon>Crustacea</taxon>
        <taxon>Multicrustacea</taxon>
        <taxon>Hexanauplia</taxon>
        <taxon>Copepoda</taxon>
        <taxon>Harpacticoida</taxon>
        <taxon>Harpacticidae</taxon>
        <taxon>Tigriopus</taxon>
    </lineage>
</organism>
<evidence type="ECO:0000256" key="2">
    <source>
        <dbReference type="ARBA" id="ARBA00022771"/>
    </source>
</evidence>
<dbReference type="Pfam" id="PF00105">
    <property type="entry name" value="zf-C4"/>
    <property type="match status" value="1"/>
</dbReference>
<dbReference type="Gene3D" id="3.30.50.10">
    <property type="entry name" value="Erythroid Transcription Factor GATA-1, subunit A"/>
    <property type="match status" value="1"/>
</dbReference>
<accession>A0A0A7CK31</accession>
<evidence type="ECO:0000256" key="1">
    <source>
        <dbReference type="ARBA" id="ARBA00022723"/>
    </source>
</evidence>
<dbReference type="PANTHER" id="PTHR24082:SF507">
    <property type="entry name" value="BILE ACID RECEPTOR-RELATED"/>
    <property type="match status" value="1"/>
</dbReference>
<feature type="region of interest" description="Disordered" evidence="9">
    <location>
        <begin position="215"/>
        <end position="249"/>
    </location>
</feature>
<dbReference type="InterPro" id="IPR000536">
    <property type="entry name" value="Nucl_hrmn_rcpt_lig-bd"/>
</dbReference>
<reference evidence="12" key="1">
    <citation type="journal article" date="2014" name="BMC Genomics">
        <title>Genome-wide identification of nuclear receptor (NR) superfamily genes in the copepod Tigriopus japonicus.</title>
        <authorList>
            <person name="Hwang D.S."/>
            <person name="Lee B.Y."/>
            <person name="Kim H.S."/>
            <person name="Lee M.C."/>
            <person name="Kyung D.H."/>
            <person name="Om A.S."/>
            <person name="Rhee J.S."/>
            <person name="Lee J.S."/>
        </authorList>
    </citation>
    <scope>NUCLEOTIDE SEQUENCE</scope>
</reference>